<dbReference type="InterPro" id="IPR029058">
    <property type="entry name" value="AB_hydrolase_fold"/>
</dbReference>
<evidence type="ECO:0000259" key="2">
    <source>
        <dbReference type="Pfam" id="PF12697"/>
    </source>
</evidence>
<keyword evidence="4" id="KW-1185">Reference proteome</keyword>
<accession>A0ABW6V8R4</accession>
<dbReference type="PANTHER" id="PTHR43798:SF31">
    <property type="entry name" value="AB HYDROLASE SUPERFAMILY PROTEIN YCLE"/>
    <property type="match status" value="1"/>
</dbReference>
<sequence length="260" mass="27738">MPNVRVDDALVPYGMKGSGPGLVLVHGTGPGAGITWDGVADRFTDARTVITPDLSGSDPAEDDGGDLTVEALTGQLDAVIGDAGTGPVDLVGFSLGAPVAAAFAATRPELVRTLVLVAGWAGPGDEYLRNLMTVWRRIADDADAFGRFSTLTGFSREFLNALGPDGVEGLVPNLRPNRERLRQIDLNLRVDVRDLLPKIQARTLVIGCGRDLTVPVENSRELHAAIAGSEYAEIDSGHVVLLERPEEWVRLVAEFVLRPQ</sequence>
<proteinExistence type="predicted"/>
<protein>
    <submittedName>
        <fullName evidence="3">Alpha/beta fold hydrolase</fullName>
    </submittedName>
</protein>
<evidence type="ECO:0000313" key="4">
    <source>
        <dbReference type="Proteomes" id="UP001602119"/>
    </source>
</evidence>
<comment type="caution">
    <text evidence="3">The sequence shown here is derived from an EMBL/GenBank/DDBJ whole genome shotgun (WGS) entry which is preliminary data.</text>
</comment>
<reference evidence="3 4" key="1">
    <citation type="submission" date="2024-10" db="EMBL/GenBank/DDBJ databases">
        <title>The Natural Products Discovery Center: Release of the First 8490 Sequenced Strains for Exploring Actinobacteria Biosynthetic Diversity.</title>
        <authorList>
            <person name="Kalkreuter E."/>
            <person name="Kautsar S.A."/>
            <person name="Yang D."/>
            <person name="Bader C.D."/>
            <person name="Teijaro C.N."/>
            <person name="Fluegel L."/>
            <person name="Davis C.M."/>
            <person name="Simpson J.R."/>
            <person name="Lauterbach L."/>
            <person name="Steele A.D."/>
            <person name="Gui C."/>
            <person name="Meng S."/>
            <person name="Li G."/>
            <person name="Viehrig K."/>
            <person name="Ye F."/>
            <person name="Su P."/>
            <person name="Kiefer A.F."/>
            <person name="Nichols A."/>
            <person name="Cepeda A.J."/>
            <person name="Yan W."/>
            <person name="Fan B."/>
            <person name="Jiang Y."/>
            <person name="Adhikari A."/>
            <person name="Zheng C.-J."/>
            <person name="Schuster L."/>
            <person name="Cowan T.M."/>
            <person name="Smanski M.J."/>
            <person name="Chevrette M.G."/>
            <person name="De Carvalho L.P.S."/>
            <person name="Shen B."/>
        </authorList>
    </citation>
    <scope>NUCLEOTIDE SEQUENCE [LARGE SCALE GENOMIC DNA]</scope>
    <source>
        <strain evidence="3 4">NPDC001281</strain>
    </source>
</reference>
<dbReference type="PRINTS" id="PR00111">
    <property type="entry name" value="ABHYDROLASE"/>
</dbReference>
<dbReference type="Gene3D" id="3.40.50.1820">
    <property type="entry name" value="alpha/beta hydrolase"/>
    <property type="match status" value="1"/>
</dbReference>
<name>A0ABW6V8R4_MICFU</name>
<organism evidence="3 4">
    <name type="scientific">Microtetraspora fusca</name>
    <dbReference type="NCBI Taxonomy" id="1997"/>
    <lineage>
        <taxon>Bacteria</taxon>
        <taxon>Bacillati</taxon>
        <taxon>Actinomycetota</taxon>
        <taxon>Actinomycetes</taxon>
        <taxon>Streptosporangiales</taxon>
        <taxon>Streptosporangiaceae</taxon>
        <taxon>Microtetraspora</taxon>
    </lineage>
</organism>
<dbReference type="PANTHER" id="PTHR43798">
    <property type="entry name" value="MONOACYLGLYCEROL LIPASE"/>
    <property type="match status" value="1"/>
</dbReference>
<evidence type="ECO:0000313" key="3">
    <source>
        <dbReference type="EMBL" id="MFF4775600.1"/>
    </source>
</evidence>
<dbReference type="EMBL" id="JBIAXI010000013">
    <property type="protein sequence ID" value="MFF4775600.1"/>
    <property type="molecule type" value="Genomic_DNA"/>
</dbReference>
<dbReference type="GO" id="GO:0016787">
    <property type="term" value="F:hydrolase activity"/>
    <property type="evidence" value="ECO:0007669"/>
    <property type="project" value="UniProtKB-KW"/>
</dbReference>
<dbReference type="SUPFAM" id="SSF53474">
    <property type="entry name" value="alpha/beta-Hydrolases"/>
    <property type="match status" value="1"/>
</dbReference>
<dbReference type="InterPro" id="IPR050266">
    <property type="entry name" value="AB_hydrolase_sf"/>
</dbReference>
<keyword evidence="1 3" id="KW-0378">Hydrolase</keyword>
<feature type="domain" description="AB hydrolase-1" evidence="2">
    <location>
        <begin position="22"/>
        <end position="250"/>
    </location>
</feature>
<dbReference type="InterPro" id="IPR000073">
    <property type="entry name" value="AB_hydrolase_1"/>
</dbReference>
<dbReference type="Pfam" id="PF12697">
    <property type="entry name" value="Abhydrolase_6"/>
    <property type="match status" value="1"/>
</dbReference>
<gene>
    <name evidence="3" type="ORF">ACFY05_22360</name>
</gene>
<dbReference type="RefSeq" id="WP_387343817.1">
    <property type="nucleotide sequence ID" value="NZ_JBIAXI010000013.1"/>
</dbReference>
<dbReference type="Proteomes" id="UP001602119">
    <property type="component" value="Unassembled WGS sequence"/>
</dbReference>
<evidence type="ECO:0000256" key="1">
    <source>
        <dbReference type="ARBA" id="ARBA00022801"/>
    </source>
</evidence>